<comment type="caution">
    <text evidence="2">The sequence shown here is derived from an EMBL/GenBank/DDBJ whole genome shotgun (WGS) entry which is preliminary data.</text>
</comment>
<protein>
    <submittedName>
        <fullName evidence="2">Uncharacterized protein</fullName>
    </submittedName>
</protein>
<feature type="region of interest" description="Disordered" evidence="1">
    <location>
        <begin position="225"/>
        <end position="279"/>
    </location>
</feature>
<sequence>MKRFKTVFRKSDTSETSSHRIWRRSAAKPQPETTTTETSQDPVEGGSSSAQIISEVSSEVAPVGDVVVEETPQADPSPQADVADESSRSRPGSQRLKKLVTRFRLSGSQEDDPITQVSGPSQPEASDAGAAREQAAGGPLSSNPPEQLPGYENIVARTSSQIARDGRNVGGRHSHSRGSSQTEDISDQPPHIPETRLGTSPLDEDIEDWMWPGLMYIPEEGTQIRHFSDPFSDGKSTEYRQSNPDKRPAVAGPSSVAGPSRRAPYQSQDEMRASEGPLEPISEAEADTIDQIQRIDHAVAVEPPQRAPSQIIPGRPRARAVSAGSASSHNSTRNLTPQSAILNFNRMAARHGIRVGIASDEAPTPPQTPVAAQAEPTRRGLFSRLRNVRSNLEAAQERTPILRRMRTFGNLRPAPFTSLRGRTLEELSRLGGHSYIVSNELGPSPLQLPASIVSAILFLYTYGLNHGQIFSQSGDLKTAARVYDSWAKDVFDAENIQSEIELTTRVIALPPLGNASTRVLSVGWALKALLAGLPRGILGSNRLYQTLYNLFAITIPENTGFKIPSHFRSVKSSVAVRVQLISLALIGLASEMQRDLICATFGLLTFLLRPESTLGRHGSQRPQGPRPLPGADVRALVAPPEYLDLVRVFAPLLLGQENRVQVLEGVEQVEQELDESRVCTLLLDHWPNVHRQLQYWLRDAFIP</sequence>
<dbReference type="Proteomes" id="UP001153618">
    <property type="component" value="Unassembled WGS sequence"/>
</dbReference>
<proteinExistence type="predicted"/>
<gene>
    <name evidence="2" type="ORF">POLS_LOCUS5277</name>
</gene>
<evidence type="ECO:0000256" key="1">
    <source>
        <dbReference type="SAM" id="MobiDB-lite"/>
    </source>
</evidence>
<dbReference type="AlphaFoldDB" id="A0A9W4HU88"/>
<dbReference type="InterPro" id="IPR008936">
    <property type="entry name" value="Rho_GTPase_activation_prot"/>
</dbReference>
<feature type="compositionally biased region" description="Basic and acidic residues" evidence="1">
    <location>
        <begin position="235"/>
        <end position="248"/>
    </location>
</feature>
<keyword evidence="3" id="KW-1185">Reference proteome</keyword>
<evidence type="ECO:0000313" key="3">
    <source>
        <dbReference type="Proteomes" id="UP001153618"/>
    </source>
</evidence>
<dbReference type="OrthoDB" id="9994905at2759"/>
<accession>A0A9W4HU88</accession>
<reference evidence="2" key="1">
    <citation type="submission" date="2021-07" db="EMBL/GenBank/DDBJ databases">
        <authorList>
            <person name="Branca A.L. A."/>
        </authorList>
    </citation>
    <scope>NUCLEOTIDE SEQUENCE</scope>
</reference>
<dbReference type="EMBL" id="CAJVOS010000027">
    <property type="protein sequence ID" value="CAG8122639.1"/>
    <property type="molecule type" value="Genomic_DNA"/>
</dbReference>
<evidence type="ECO:0000313" key="2">
    <source>
        <dbReference type="EMBL" id="CAG8122639.1"/>
    </source>
</evidence>
<feature type="compositionally biased region" description="Polar residues" evidence="1">
    <location>
        <begin position="115"/>
        <end position="124"/>
    </location>
</feature>
<dbReference type="Gene3D" id="1.10.555.10">
    <property type="entry name" value="Rho GTPase activation protein"/>
    <property type="match status" value="1"/>
</dbReference>
<organism evidence="2 3">
    <name type="scientific">Penicillium olsonii</name>
    <dbReference type="NCBI Taxonomy" id="99116"/>
    <lineage>
        <taxon>Eukaryota</taxon>
        <taxon>Fungi</taxon>
        <taxon>Dikarya</taxon>
        <taxon>Ascomycota</taxon>
        <taxon>Pezizomycotina</taxon>
        <taxon>Eurotiomycetes</taxon>
        <taxon>Eurotiomycetidae</taxon>
        <taxon>Eurotiales</taxon>
        <taxon>Aspergillaceae</taxon>
        <taxon>Penicillium</taxon>
    </lineage>
</organism>
<name>A0A9W4HU88_PENOL</name>
<feature type="region of interest" description="Disordered" evidence="1">
    <location>
        <begin position="1"/>
        <end position="204"/>
    </location>
</feature>
<feature type="compositionally biased region" description="Low complexity" evidence="1">
    <location>
        <begin position="47"/>
        <end position="60"/>
    </location>
</feature>
<feature type="compositionally biased region" description="Low complexity" evidence="1">
    <location>
        <begin position="313"/>
        <end position="328"/>
    </location>
</feature>
<feature type="region of interest" description="Disordered" evidence="1">
    <location>
        <begin position="300"/>
        <end position="334"/>
    </location>
</feature>